<evidence type="ECO:0000313" key="2">
    <source>
        <dbReference type="Proteomes" id="UP001163046"/>
    </source>
</evidence>
<accession>A0A9X0D1Q9</accession>
<organism evidence="1 2">
    <name type="scientific">Desmophyllum pertusum</name>
    <dbReference type="NCBI Taxonomy" id="174260"/>
    <lineage>
        <taxon>Eukaryota</taxon>
        <taxon>Metazoa</taxon>
        <taxon>Cnidaria</taxon>
        <taxon>Anthozoa</taxon>
        <taxon>Hexacorallia</taxon>
        <taxon>Scleractinia</taxon>
        <taxon>Caryophylliina</taxon>
        <taxon>Caryophylliidae</taxon>
        <taxon>Desmophyllum</taxon>
    </lineage>
</organism>
<comment type="caution">
    <text evidence="1">The sequence shown here is derived from an EMBL/GenBank/DDBJ whole genome shotgun (WGS) entry which is preliminary data.</text>
</comment>
<reference evidence="1" key="1">
    <citation type="submission" date="2023-01" db="EMBL/GenBank/DDBJ databases">
        <title>Genome assembly of the deep-sea coral Lophelia pertusa.</title>
        <authorList>
            <person name="Herrera S."/>
            <person name="Cordes E."/>
        </authorList>
    </citation>
    <scope>NUCLEOTIDE SEQUENCE</scope>
    <source>
        <strain evidence="1">USNM1676648</strain>
        <tissue evidence="1">Polyp</tissue>
    </source>
</reference>
<dbReference type="AlphaFoldDB" id="A0A9X0D1Q9"/>
<sequence length="109" mass="12518">MGRRAGYTLYQRPFTKLVSSHSLAKQSMEISKNTPGLQHGGVFIDISLRYLPRGTIHVEFELHVHRQMLQVLTQQRAENIEIRNTAHDENESVMNMLHSDSEKVSNTMV</sequence>
<dbReference type="OrthoDB" id="10534746at2759"/>
<proteinExistence type="predicted"/>
<protein>
    <submittedName>
        <fullName evidence="1">Uncharacterized protein</fullName>
    </submittedName>
</protein>
<evidence type="ECO:0000313" key="1">
    <source>
        <dbReference type="EMBL" id="KAJ7383952.1"/>
    </source>
</evidence>
<dbReference type="Proteomes" id="UP001163046">
    <property type="component" value="Unassembled WGS sequence"/>
</dbReference>
<gene>
    <name evidence="1" type="ORF">OS493_024640</name>
</gene>
<dbReference type="EMBL" id="MU825892">
    <property type="protein sequence ID" value="KAJ7383952.1"/>
    <property type="molecule type" value="Genomic_DNA"/>
</dbReference>
<name>A0A9X0D1Q9_9CNID</name>
<keyword evidence="2" id="KW-1185">Reference proteome</keyword>